<organism evidence="1 2">
    <name type="scientific">Liquidambar formosana</name>
    <name type="common">Formosan gum</name>
    <dbReference type="NCBI Taxonomy" id="63359"/>
    <lineage>
        <taxon>Eukaryota</taxon>
        <taxon>Viridiplantae</taxon>
        <taxon>Streptophyta</taxon>
        <taxon>Embryophyta</taxon>
        <taxon>Tracheophyta</taxon>
        <taxon>Spermatophyta</taxon>
        <taxon>Magnoliopsida</taxon>
        <taxon>eudicotyledons</taxon>
        <taxon>Gunneridae</taxon>
        <taxon>Pentapetalae</taxon>
        <taxon>Saxifragales</taxon>
        <taxon>Altingiaceae</taxon>
        <taxon>Liquidambar</taxon>
    </lineage>
</organism>
<name>A0AAP0N6B2_LIQFO</name>
<accession>A0AAP0N6B2</accession>
<dbReference type="Proteomes" id="UP001415857">
    <property type="component" value="Unassembled WGS sequence"/>
</dbReference>
<keyword evidence="2" id="KW-1185">Reference proteome</keyword>
<protein>
    <submittedName>
        <fullName evidence="1">Uncharacterized protein</fullName>
    </submittedName>
</protein>
<evidence type="ECO:0000313" key="2">
    <source>
        <dbReference type="Proteomes" id="UP001415857"/>
    </source>
</evidence>
<comment type="caution">
    <text evidence="1">The sequence shown here is derived from an EMBL/GenBank/DDBJ whole genome shotgun (WGS) entry which is preliminary data.</text>
</comment>
<dbReference type="AlphaFoldDB" id="A0AAP0N6B2"/>
<evidence type="ECO:0000313" key="1">
    <source>
        <dbReference type="EMBL" id="KAK9265925.1"/>
    </source>
</evidence>
<reference evidence="1 2" key="1">
    <citation type="journal article" date="2024" name="Plant J.">
        <title>Genome sequences and population genomics reveal climatic adaptation and genomic divergence between two closely related sweetgum species.</title>
        <authorList>
            <person name="Xu W.Q."/>
            <person name="Ren C.Q."/>
            <person name="Zhang X.Y."/>
            <person name="Comes H.P."/>
            <person name="Liu X.H."/>
            <person name="Li Y.G."/>
            <person name="Kettle C.J."/>
            <person name="Jalonen R."/>
            <person name="Gaisberger H."/>
            <person name="Ma Y.Z."/>
            <person name="Qiu Y.X."/>
        </authorList>
    </citation>
    <scope>NUCLEOTIDE SEQUENCE [LARGE SCALE GENOMIC DNA]</scope>
    <source>
        <strain evidence="1">Hangzhou</strain>
    </source>
</reference>
<gene>
    <name evidence="1" type="ORF">L1049_021442</name>
</gene>
<dbReference type="EMBL" id="JBBPBK010000274">
    <property type="protein sequence ID" value="KAK9265925.1"/>
    <property type="molecule type" value="Genomic_DNA"/>
</dbReference>
<proteinExistence type="predicted"/>
<sequence length="101" mass="11443">MHLLGTRFSFQSRQIAPHLLCLLQQSSVHKTPPGPIAENAIPKHRTDFPPLLLFHGGNPWNLVSRVFLCFSLFRLGFNLFFCSSIFFLRGFQSVGEVLAQT</sequence>